<protein>
    <submittedName>
        <fullName evidence="2">DUF1449 domain-containing protein</fullName>
    </submittedName>
</protein>
<feature type="transmembrane region" description="Helical" evidence="1">
    <location>
        <begin position="119"/>
        <end position="143"/>
    </location>
</feature>
<dbReference type="RefSeq" id="WP_094061797.1">
    <property type="nucleotide sequence ID" value="NZ_CP022530.1"/>
</dbReference>
<feature type="transmembrane region" description="Helical" evidence="1">
    <location>
        <begin position="20"/>
        <end position="44"/>
    </location>
</feature>
<evidence type="ECO:0000256" key="1">
    <source>
        <dbReference type="SAM" id="Phobius"/>
    </source>
</evidence>
<feature type="transmembrane region" description="Helical" evidence="1">
    <location>
        <begin position="81"/>
        <end position="107"/>
    </location>
</feature>
<proteinExistence type="predicted"/>
<organism evidence="2 3">
    <name type="scientific">Bacterioplanes sanyensis</name>
    <dbReference type="NCBI Taxonomy" id="1249553"/>
    <lineage>
        <taxon>Bacteria</taxon>
        <taxon>Pseudomonadati</taxon>
        <taxon>Pseudomonadota</taxon>
        <taxon>Gammaproteobacteria</taxon>
        <taxon>Oceanospirillales</taxon>
        <taxon>Oceanospirillaceae</taxon>
        <taxon>Bacterioplanes</taxon>
    </lineage>
</organism>
<keyword evidence="3" id="KW-1185">Reference proteome</keyword>
<dbReference type="EMBL" id="CP022530">
    <property type="protein sequence ID" value="ASP40635.1"/>
    <property type="molecule type" value="Genomic_DNA"/>
</dbReference>
<keyword evidence="1" id="KW-0472">Membrane</keyword>
<evidence type="ECO:0000313" key="2">
    <source>
        <dbReference type="EMBL" id="ASP40635.1"/>
    </source>
</evidence>
<reference evidence="2 3" key="1">
    <citation type="submission" date="2017-07" db="EMBL/GenBank/DDBJ databases">
        <title>Annotated genome sequence of Bacterioplanes sanyensis isolated from Red Sea.</title>
        <authorList>
            <person name="Rehman Z.U."/>
        </authorList>
    </citation>
    <scope>NUCLEOTIDE SEQUENCE [LARGE SCALE GENOMIC DNA]</scope>
    <source>
        <strain evidence="2 3">NV9</strain>
    </source>
</reference>
<name>A0A222FNN6_9GAMM</name>
<dbReference type="KEGG" id="bsan:CHH28_19065"/>
<sequence>MFAVFFTEGMNPFYQNIASFPTAIFTFMLALIVLYWLVAVLGLVDIDVLDVDLPEADGDLELSSAHEHGGPNVLAGLLMRFGLVGVPVTIIVSLITLFGWLICYYLVHFSFALIPHGLLQWLAGVPIFLASLYVAVMITAQVIKPLRPFFHKTQQQAGKHVLGQTAIVRTSRVDQAFGEAMLADGGAGLILKVRAGAEERFKKGDRVVLLEYLTEENAYRVISEQEFTQID</sequence>
<dbReference type="Proteomes" id="UP000202440">
    <property type="component" value="Chromosome"/>
</dbReference>
<dbReference type="AlphaFoldDB" id="A0A222FNN6"/>
<evidence type="ECO:0000313" key="3">
    <source>
        <dbReference type="Proteomes" id="UP000202440"/>
    </source>
</evidence>
<dbReference type="OrthoDB" id="8912654at2"/>
<keyword evidence="1" id="KW-1133">Transmembrane helix</keyword>
<accession>A0A222FNN6</accession>
<keyword evidence="1" id="KW-0812">Transmembrane</keyword>
<gene>
    <name evidence="2" type="ORF">CHH28_19065</name>
</gene>